<keyword evidence="16" id="KW-0998">Cell outer membrane</keyword>
<dbReference type="Pfam" id="PF02395">
    <property type="entry name" value="Peptidase_S6"/>
    <property type="match status" value="1"/>
</dbReference>
<dbReference type="InterPro" id="IPR036709">
    <property type="entry name" value="Autotransporte_beta_dom_sf"/>
</dbReference>
<evidence type="ECO:0000256" key="16">
    <source>
        <dbReference type="ARBA" id="ARBA00023237"/>
    </source>
</evidence>
<keyword evidence="14" id="KW-0472">Membrane</keyword>
<dbReference type="InterPro" id="IPR005546">
    <property type="entry name" value="Autotransporte_beta"/>
</dbReference>
<evidence type="ECO:0000256" key="12">
    <source>
        <dbReference type="ARBA" id="ARBA00022825"/>
    </source>
</evidence>
<dbReference type="PROSITE" id="PS51691">
    <property type="entry name" value="PEPTIDASE_S6"/>
    <property type="match status" value="1"/>
</dbReference>
<dbReference type="InterPro" id="IPR009003">
    <property type="entry name" value="Peptidase_S1_PA"/>
</dbReference>
<dbReference type="SMART" id="SM00869">
    <property type="entry name" value="Autotransporter"/>
    <property type="match status" value="1"/>
</dbReference>
<keyword evidence="5" id="KW-1134">Transmembrane beta strand</keyword>
<accession>A0ABX9P663</accession>
<keyword evidence="20" id="KW-1185">Reference proteome</keyword>
<evidence type="ECO:0000256" key="6">
    <source>
        <dbReference type="ARBA" id="ARBA00022525"/>
    </source>
</evidence>
<organism evidence="19 20">
    <name type="scientific">Rahnella inusitata</name>
    <dbReference type="NCBI Taxonomy" id="58169"/>
    <lineage>
        <taxon>Bacteria</taxon>
        <taxon>Pseudomonadati</taxon>
        <taxon>Pseudomonadota</taxon>
        <taxon>Gammaproteobacteria</taxon>
        <taxon>Enterobacterales</taxon>
        <taxon>Yersiniaceae</taxon>
        <taxon>Rahnella</taxon>
    </lineage>
</organism>
<protein>
    <submittedName>
        <fullName evidence="19">Autotransporter outer membrane beta-barrel domain-containing protein</fullName>
    </submittedName>
</protein>
<evidence type="ECO:0000313" key="20">
    <source>
        <dbReference type="Proteomes" id="UP000284119"/>
    </source>
</evidence>
<dbReference type="PRINTS" id="PR00921">
    <property type="entry name" value="IGASERPTASE"/>
</dbReference>
<keyword evidence="8" id="KW-0812">Transmembrane</keyword>
<comment type="caution">
    <text evidence="19">The sequence shown here is derived from an EMBL/GenBank/DDBJ whole genome shotgun (WGS) entry which is preliminary data.</text>
</comment>
<dbReference type="SUPFAM" id="SSF103515">
    <property type="entry name" value="Autotransporter"/>
    <property type="match status" value="1"/>
</dbReference>
<dbReference type="PROSITE" id="PS51208">
    <property type="entry name" value="AUTOTRANSPORTER"/>
    <property type="match status" value="1"/>
</dbReference>
<evidence type="ECO:0000256" key="3">
    <source>
        <dbReference type="ARBA" id="ARBA00004571"/>
    </source>
</evidence>
<dbReference type="InterPro" id="IPR030396">
    <property type="entry name" value="Peptidase_S6_dom"/>
</dbReference>
<keyword evidence="10" id="KW-0574">Periplasm</keyword>
<dbReference type="Proteomes" id="UP000284119">
    <property type="component" value="Unassembled WGS sequence"/>
</dbReference>
<dbReference type="InterPro" id="IPR043990">
    <property type="entry name" value="AC_1"/>
</dbReference>
<evidence type="ECO:0000256" key="14">
    <source>
        <dbReference type="ARBA" id="ARBA00023136"/>
    </source>
</evidence>
<comment type="subcellular location">
    <subcellularLocation>
        <location evidence="3">Cell outer membrane</location>
        <topology evidence="3">Multi-pass membrane protein</topology>
    </subcellularLocation>
    <subcellularLocation>
        <location evidence="1">Cell surface</location>
    </subcellularLocation>
    <subcellularLocation>
        <location evidence="2">Periplasm</location>
    </subcellularLocation>
    <subcellularLocation>
        <location evidence="4">Secreted</location>
    </subcellularLocation>
</comment>
<dbReference type="Gene3D" id="2.40.128.130">
    <property type="entry name" value="Autotransporter beta-domain"/>
    <property type="match status" value="1"/>
</dbReference>
<evidence type="ECO:0000256" key="1">
    <source>
        <dbReference type="ARBA" id="ARBA00004241"/>
    </source>
</evidence>
<evidence type="ECO:0000313" key="19">
    <source>
        <dbReference type="EMBL" id="RJT16139.1"/>
    </source>
</evidence>
<evidence type="ECO:0000256" key="11">
    <source>
        <dbReference type="ARBA" id="ARBA00022801"/>
    </source>
</evidence>
<keyword evidence="15" id="KW-0865">Zymogen</keyword>
<dbReference type="Gene3D" id="2.40.10.120">
    <property type="match status" value="1"/>
</dbReference>
<dbReference type="Gene3D" id="2.160.20.20">
    <property type="match status" value="1"/>
</dbReference>
<keyword evidence="7" id="KW-0645">Protease</keyword>
<evidence type="ECO:0000256" key="5">
    <source>
        <dbReference type="ARBA" id="ARBA00022452"/>
    </source>
</evidence>
<sequence>MEWKPSVLATLISCAIFNTHAGVMREDVSVQDYRDFGENLGKYTPGAENVEVFKTDGTSAGFLNFPIPDFSSTDDSAVATLISPSHIVSVAHNGGYKSVKYGNNAKYSYTYQLISRNVDPSGRDFHVPRLNKVVTDAAPAPMMLANDARNDHERYKYYTRVGSGTQVQVIPGTNKTKQLSSAYKWKSGGTMINPTFENWRLRWTNYAPDDARTTPFSSAAEGGDSGSPLFVYDSVDKQWELYGVTTSGNGSPPYALTTYNLDLQTAFIKSIIDSTTDPDVVDVQADGDIHWGTAAITQGDSQWIWHGLSYALPTQATNDELNATHDLRFNGEGGQLVLDSSVNLGAGKLQFSNDYRVTSATGANATWVGGGVEVDGGKTVDWEVNGLKGDNLHKIGEGTLYVNATGVNEGGLRVGDGTVVLAQQADQNNNRQAFSTVTLVSGRPVVQLGDESQIAGDQIQFGARGGTLDLNGYDMSFATINHNDDGAIIANTNDAEQSTLTLNNTSSQSFIGHLGSSEHPDALNIDYVPAGDNSWNFAGGVDANDMTVRAGTAIFSGRVTPHAAGTVFSDDWINESYHVNHLLVESDADFILNEHASMVGKVTLAERASMQMTGKTHFTGDIEVGKQAKLVVVNDTSTLASTDGTVDSWLNGQISGEGSLEKYGSDTLYWTGENTLTGGVEIYGGTLKLQGSVASDMILHDATELAGAATMNNLTLGDNVILRPYAEPNLLTAGSFTAASQGVNGNFIAGNNTHLYLRTGMDEQQSVSDTLLISGNADAAQAVTLHVDLSGNGYMTDVNNSGIAGSAEGISLVQVGGTSTKDTFQLEHGYVASGPWQYSLYTFAPGKSDASQRLVDGIGNQYWDYRLETRYLTEGDEPLPIPDPTPDVPDVVPDPTVDVPDVVPDPTVDVPDNVPDPTPVAPAQPGRLAVIPQVPSYLSLPSALLSYNSRVTQTFQNLTNTSTMEGPESEHYPLWLQYINGEDNYHSSLGFTDYGYDYTQKEQGWLLGGKVMHLGTDEQYLAWNLAISNADLKVTPDAKDGNSEGNYKTYGLTSLLTFHHQSGWTFDLGADMTKYDGDVSTEARGKVADIDAYSWSGTLESSYPFVFGEHEFAPVLGAGIQVLSVDDFTDIDDVDVHYDNIVRPTGKAGMRYRYKLRNSAVGNMMLYSSTYLTKDFSDTPDVWVSSTRNHDVSSTFDMGTPGSSATVDVGVINELTPFISLNTGFQYQQRLSSDDEGINSWQGNAGVKVTF</sequence>
<dbReference type="Pfam" id="PF18883">
    <property type="entry name" value="AC_1"/>
    <property type="match status" value="1"/>
</dbReference>
<evidence type="ECO:0000259" key="18">
    <source>
        <dbReference type="PROSITE" id="PS51691"/>
    </source>
</evidence>
<proteinExistence type="predicted"/>
<feature type="domain" description="Peptidase S6" evidence="18">
    <location>
        <begin position="22"/>
        <end position="266"/>
    </location>
</feature>
<gene>
    <name evidence="19" type="ORF">D5396_03240</name>
</gene>
<evidence type="ECO:0000256" key="2">
    <source>
        <dbReference type="ARBA" id="ARBA00004418"/>
    </source>
</evidence>
<dbReference type="InterPro" id="IPR011050">
    <property type="entry name" value="Pectin_lyase_fold/virulence"/>
</dbReference>
<evidence type="ECO:0000256" key="8">
    <source>
        <dbReference type="ARBA" id="ARBA00022692"/>
    </source>
</evidence>
<keyword evidence="6" id="KW-0964">Secreted</keyword>
<dbReference type="InterPro" id="IPR012332">
    <property type="entry name" value="Autotransporter_pectin_lyase_C"/>
</dbReference>
<evidence type="ECO:0000256" key="15">
    <source>
        <dbReference type="ARBA" id="ARBA00023145"/>
    </source>
</evidence>
<dbReference type="InterPro" id="IPR000710">
    <property type="entry name" value="Peptidase_S6"/>
</dbReference>
<reference evidence="19 20" key="1">
    <citation type="submission" date="2018-09" db="EMBL/GenBank/DDBJ databases">
        <authorList>
            <person name="Le Fleche-Mateos A."/>
        </authorList>
    </citation>
    <scope>NUCLEOTIDE SEQUENCE [LARGE SCALE GENOMIC DNA]</scope>
    <source>
        <strain evidence="19 20">DSM 30078</strain>
    </source>
</reference>
<dbReference type="Pfam" id="PF24078">
    <property type="entry name" value="Beta-sol_PIC_HAP1_IgA0_2nd"/>
    <property type="match status" value="1"/>
</dbReference>
<evidence type="ECO:0000259" key="17">
    <source>
        <dbReference type="PROSITE" id="PS51208"/>
    </source>
</evidence>
<dbReference type="SUPFAM" id="SSF50494">
    <property type="entry name" value="Trypsin-like serine proteases"/>
    <property type="match status" value="1"/>
</dbReference>
<keyword evidence="13" id="KW-0843">Virulence</keyword>
<dbReference type="RefSeq" id="WP_112168483.1">
    <property type="nucleotide sequence ID" value="NZ_JYDE01000032.1"/>
</dbReference>
<dbReference type="InterPro" id="IPR057393">
    <property type="entry name" value="PIC_HAP1_IgA0_b-sol2"/>
</dbReference>
<evidence type="ECO:0000256" key="13">
    <source>
        <dbReference type="ARBA" id="ARBA00023026"/>
    </source>
</evidence>
<dbReference type="EMBL" id="RAHG01000001">
    <property type="protein sequence ID" value="RJT16139.1"/>
    <property type="molecule type" value="Genomic_DNA"/>
</dbReference>
<evidence type="ECO:0000256" key="9">
    <source>
        <dbReference type="ARBA" id="ARBA00022729"/>
    </source>
</evidence>
<keyword evidence="12" id="KW-0720">Serine protease</keyword>
<name>A0ABX9P663_9GAMM</name>
<feature type="domain" description="Autotransporter" evidence="17">
    <location>
        <begin position="967"/>
        <end position="1251"/>
    </location>
</feature>
<evidence type="ECO:0000256" key="4">
    <source>
        <dbReference type="ARBA" id="ARBA00004613"/>
    </source>
</evidence>
<keyword evidence="9" id="KW-0732">Signal</keyword>
<keyword evidence="11" id="KW-0378">Hydrolase</keyword>
<dbReference type="SUPFAM" id="SSF51126">
    <property type="entry name" value="Pectin lyase-like"/>
    <property type="match status" value="1"/>
</dbReference>
<evidence type="ECO:0000256" key="10">
    <source>
        <dbReference type="ARBA" id="ARBA00022764"/>
    </source>
</evidence>
<evidence type="ECO:0000256" key="7">
    <source>
        <dbReference type="ARBA" id="ARBA00022670"/>
    </source>
</evidence>